<evidence type="ECO:0000256" key="3">
    <source>
        <dbReference type="ARBA" id="ARBA00022475"/>
    </source>
</evidence>
<dbReference type="PROSITE" id="PS50928">
    <property type="entry name" value="ABC_TM1"/>
    <property type="match status" value="1"/>
</dbReference>
<evidence type="ECO:0000313" key="9">
    <source>
        <dbReference type="EMBL" id="MFC6006225.1"/>
    </source>
</evidence>
<evidence type="ECO:0000256" key="7">
    <source>
        <dbReference type="RuleBase" id="RU363032"/>
    </source>
</evidence>
<feature type="domain" description="ABC transmembrane type-1" evidence="8">
    <location>
        <begin position="77"/>
        <end position="293"/>
    </location>
</feature>
<dbReference type="SUPFAM" id="SSF161098">
    <property type="entry name" value="MetI-like"/>
    <property type="match status" value="1"/>
</dbReference>
<evidence type="ECO:0000313" key="10">
    <source>
        <dbReference type="Proteomes" id="UP001596189"/>
    </source>
</evidence>
<dbReference type="Pfam" id="PF00528">
    <property type="entry name" value="BPD_transp_1"/>
    <property type="match status" value="1"/>
</dbReference>
<gene>
    <name evidence="9" type="ORF">ACFQDO_03695</name>
</gene>
<dbReference type="RefSeq" id="WP_345717078.1">
    <property type="nucleotide sequence ID" value="NZ_BAABFP010000005.1"/>
</dbReference>
<dbReference type="PANTHER" id="PTHR43227">
    <property type="entry name" value="BLL4140 PROTEIN"/>
    <property type="match status" value="1"/>
</dbReference>
<feature type="transmembrane region" description="Helical" evidence="7">
    <location>
        <begin position="115"/>
        <end position="136"/>
    </location>
</feature>
<sequence>MSGAVAARIKRRSPLPYLFLAPTFVLLVVLTGYPLVRLLVMSTQKYGRAQVFGAPPEFVGLANYRAVLTDPTFWTVLARSAVFCVVNVAITMALGMLVALLLTKLGKFMRLTVTVGLLLAWAMPALTAIVIWGWMFDTQYGVLNWLLSAAGMNMLGHSWLIQPISFFFVATVVITWQSIPFVAFTLYAGLTQVPEELIEAAELDGASAFQRFRLITYPLLRPVIMLLTMLSVIWDLRVFTQIFALQDAGGITAKTSTIGVYIYQLGVAQGRFDTGSAIAVILVVIMLAVSFVYVRQVIQEDVS</sequence>
<evidence type="ECO:0000259" key="8">
    <source>
        <dbReference type="PROSITE" id="PS50928"/>
    </source>
</evidence>
<evidence type="ECO:0000256" key="6">
    <source>
        <dbReference type="ARBA" id="ARBA00023136"/>
    </source>
</evidence>
<keyword evidence="3" id="KW-1003">Cell membrane</keyword>
<feature type="transmembrane region" description="Helical" evidence="7">
    <location>
        <begin position="275"/>
        <end position="294"/>
    </location>
</feature>
<keyword evidence="4 7" id="KW-0812">Transmembrane</keyword>
<keyword evidence="6 7" id="KW-0472">Membrane</keyword>
<feature type="transmembrane region" description="Helical" evidence="7">
    <location>
        <begin position="219"/>
        <end position="236"/>
    </location>
</feature>
<dbReference type="CDD" id="cd06261">
    <property type="entry name" value="TM_PBP2"/>
    <property type="match status" value="1"/>
</dbReference>
<dbReference type="EMBL" id="JBHSRD010000002">
    <property type="protein sequence ID" value="MFC6006225.1"/>
    <property type="molecule type" value="Genomic_DNA"/>
</dbReference>
<dbReference type="Gene3D" id="1.10.3720.10">
    <property type="entry name" value="MetI-like"/>
    <property type="match status" value="1"/>
</dbReference>
<comment type="caution">
    <text evidence="9">The sequence shown here is derived from an EMBL/GenBank/DDBJ whole genome shotgun (WGS) entry which is preliminary data.</text>
</comment>
<keyword evidence="2 7" id="KW-0813">Transport</keyword>
<keyword evidence="5 7" id="KW-1133">Transmembrane helix</keyword>
<comment type="subcellular location">
    <subcellularLocation>
        <location evidence="1 7">Cell membrane</location>
        <topology evidence="1 7">Multi-pass membrane protein</topology>
    </subcellularLocation>
</comment>
<dbReference type="InterPro" id="IPR050809">
    <property type="entry name" value="UgpAE/MalFG_permease"/>
</dbReference>
<dbReference type="PANTHER" id="PTHR43227:SF8">
    <property type="entry name" value="DIACETYLCHITOBIOSE UPTAKE SYSTEM PERMEASE PROTEIN DASB"/>
    <property type="match status" value="1"/>
</dbReference>
<keyword evidence="10" id="KW-1185">Reference proteome</keyword>
<feature type="transmembrane region" description="Helical" evidence="7">
    <location>
        <begin position="80"/>
        <end position="103"/>
    </location>
</feature>
<dbReference type="InterPro" id="IPR000515">
    <property type="entry name" value="MetI-like"/>
</dbReference>
<protein>
    <submittedName>
        <fullName evidence="9">Carbohydrate ABC transporter permease</fullName>
    </submittedName>
</protein>
<accession>A0ABW1JBA4</accession>
<evidence type="ECO:0000256" key="4">
    <source>
        <dbReference type="ARBA" id="ARBA00022692"/>
    </source>
</evidence>
<feature type="transmembrane region" description="Helical" evidence="7">
    <location>
        <begin position="17"/>
        <end position="36"/>
    </location>
</feature>
<organism evidence="9 10">
    <name type="scientific">Angustibacter luteus</name>
    <dbReference type="NCBI Taxonomy" id="658456"/>
    <lineage>
        <taxon>Bacteria</taxon>
        <taxon>Bacillati</taxon>
        <taxon>Actinomycetota</taxon>
        <taxon>Actinomycetes</taxon>
        <taxon>Kineosporiales</taxon>
        <taxon>Kineosporiaceae</taxon>
    </lineage>
</organism>
<dbReference type="Proteomes" id="UP001596189">
    <property type="component" value="Unassembled WGS sequence"/>
</dbReference>
<name>A0ABW1JBA4_9ACTN</name>
<comment type="similarity">
    <text evidence="7">Belongs to the binding-protein-dependent transport system permease family.</text>
</comment>
<dbReference type="InterPro" id="IPR035906">
    <property type="entry name" value="MetI-like_sf"/>
</dbReference>
<evidence type="ECO:0000256" key="1">
    <source>
        <dbReference type="ARBA" id="ARBA00004651"/>
    </source>
</evidence>
<proteinExistence type="inferred from homology"/>
<feature type="transmembrane region" description="Helical" evidence="7">
    <location>
        <begin position="167"/>
        <end position="190"/>
    </location>
</feature>
<evidence type="ECO:0000256" key="5">
    <source>
        <dbReference type="ARBA" id="ARBA00022989"/>
    </source>
</evidence>
<reference evidence="10" key="1">
    <citation type="journal article" date="2019" name="Int. J. Syst. Evol. Microbiol.">
        <title>The Global Catalogue of Microorganisms (GCM) 10K type strain sequencing project: providing services to taxonomists for standard genome sequencing and annotation.</title>
        <authorList>
            <consortium name="The Broad Institute Genomics Platform"/>
            <consortium name="The Broad Institute Genome Sequencing Center for Infectious Disease"/>
            <person name="Wu L."/>
            <person name="Ma J."/>
        </authorList>
    </citation>
    <scope>NUCLEOTIDE SEQUENCE [LARGE SCALE GENOMIC DNA]</scope>
    <source>
        <strain evidence="10">KACC 14249</strain>
    </source>
</reference>
<evidence type="ECO:0000256" key="2">
    <source>
        <dbReference type="ARBA" id="ARBA00022448"/>
    </source>
</evidence>